<dbReference type="EMBL" id="KV878348">
    <property type="protein sequence ID" value="OJJ44249.1"/>
    <property type="molecule type" value="Genomic_DNA"/>
</dbReference>
<feature type="region of interest" description="Disordered" evidence="1">
    <location>
        <begin position="144"/>
        <end position="169"/>
    </location>
</feature>
<sequence>MAHGYHQLAGELDAADTDPNRSQTTICLPSPSPAKRVSTYYPKKGPQALEDSNPDPFYLEHSLTDTTSLYSCSTDLRDVRCSEDGTDHYLSSILSPENTVIPMHSARKAVHRSTLSRLEFEHNIHFHPPSLLHLPERPLLQQYSQDSFSSAQSDATTPDLTPSSSFSSTYSAPLCPEKVLKATEQLSLHAAYAQKGAAAVGNAPRFPPPATPPAHLRSASCTVPSSPLRAITPIVSTRHQSSEMLMMNPGTNAMSSSSNRTKPLPSLPPVLARSATVQVKKIQTHSARSHIEPSMISPPSLINPVTLEPHTSHFDQAFFIPANEVPSPVPSPVANSSPLTRQATDASIKDRPPSSTTTDPHCEQSVWESDSETESIGPKSRSRKPIDTLRKVRSKVQLRVAKSATKLNTPIQDESPMEKFPTIHDVESQEMLRDEVRMVIYPRPGSEVSRPSTQQTLRLVAPSTTSLVRPRSRNGSTQSDFNVARTTAAAMHARSRRQKRSNTLDATTTITPALDPPPPILCRDKRTDLALHHHPISHPDRRVSVLKRFWGSLRVLSCH</sequence>
<dbReference type="VEuPathDB" id="FungiDB:ASPZODRAFT_39150"/>
<proteinExistence type="predicted"/>
<feature type="non-terminal residue" evidence="2">
    <location>
        <position position="559"/>
    </location>
</feature>
<dbReference type="GeneID" id="34614768"/>
<feature type="compositionally biased region" description="Polar residues" evidence="1">
    <location>
        <begin position="501"/>
        <end position="511"/>
    </location>
</feature>
<feature type="region of interest" description="Disordered" evidence="1">
    <location>
        <begin position="328"/>
        <end position="390"/>
    </location>
</feature>
<evidence type="ECO:0000313" key="3">
    <source>
        <dbReference type="Proteomes" id="UP000184188"/>
    </source>
</evidence>
<evidence type="ECO:0000313" key="2">
    <source>
        <dbReference type="EMBL" id="OJJ44249.1"/>
    </source>
</evidence>
<feature type="compositionally biased region" description="Low complexity" evidence="1">
    <location>
        <begin position="328"/>
        <end position="338"/>
    </location>
</feature>
<dbReference type="OrthoDB" id="4225515at2759"/>
<feature type="region of interest" description="Disordered" evidence="1">
    <location>
        <begin position="1"/>
        <end position="39"/>
    </location>
</feature>
<organism evidence="2 3">
    <name type="scientific">Penicilliopsis zonata CBS 506.65</name>
    <dbReference type="NCBI Taxonomy" id="1073090"/>
    <lineage>
        <taxon>Eukaryota</taxon>
        <taxon>Fungi</taxon>
        <taxon>Dikarya</taxon>
        <taxon>Ascomycota</taxon>
        <taxon>Pezizomycotina</taxon>
        <taxon>Eurotiomycetes</taxon>
        <taxon>Eurotiomycetidae</taxon>
        <taxon>Eurotiales</taxon>
        <taxon>Aspergillaceae</taxon>
        <taxon>Penicilliopsis</taxon>
    </lineage>
</organism>
<dbReference type="RefSeq" id="XP_022578759.1">
    <property type="nucleotide sequence ID" value="XM_022728304.1"/>
</dbReference>
<feature type="region of interest" description="Disordered" evidence="1">
    <location>
        <begin position="492"/>
        <end position="520"/>
    </location>
</feature>
<name>A0A1L9SAW0_9EURO</name>
<gene>
    <name evidence="2" type="ORF">ASPZODRAFT_39150</name>
</gene>
<evidence type="ECO:0000256" key="1">
    <source>
        <dbReference type="SAM" id="MobiDB-lite"/>
    </source>
</evidence>
<accession>A0A1L9SAW0</accession>
<keyword evidence="3" id="KW-1185">Reference proteome</keyword>
<protein>
    <submittedName>
        <fullName evidence="2">Uncharacterized protein</fullName>
    </submittedName>
</protein>
<dbReference type="Proteomes" id="UP000184188">
    <property type="component" value="Unassembled WGS sequence"/>
</dbReference>
<dbReference type="AlphaFoldDB" id="A0A1L9SAW0"/>
<reference evidence="3" key="1">
    <citation type="journal article" date="2017" name="Genome Biol.">
        <title>Comparative genomics reveals high biological diversity and specific adaptations in the industrially and medically important fungal genus Aspergillus.</title>
        <authorList>
            <person name="de Vries R.P."/>
            <person name="Riley R."/>
            <person name="Wiebenga A."/>
            <person name="Aguilar-Osorio G."/>
            <person name="Amillis S."/>
            <person name="Uchima C.A."/>
            <person name="Anderluh G."/>
            <person name="Asadollahi M."/>
            <person name="Askin M."/>
            <person name="Barry K."/>
            <person name="Battaglia E."/>
            <person name="Bayram O."/>
            <person name="Benocci T."/>
            <person name="Braus-Stromeyer S.A."/>
            <person name="Caldana C."/>
            <person name="Canovas D."/>
            <person name="Cerqueira G.C."/>
            <person name="Chen F."/>
            <person name="Chen W."/>
            <person name="Choi C."/>
            <person name="Clum A."/>
            <person name="Dos Santos R.A."/>
            <person name="Damasio A.R."/>
            <person name="Diallinas G."/>
            <person name="Emri T."/>
            <person name="Fekete E."/>
            <person name="Flipphi M."/>
            <person name="Freyberg S."/>
            <person name="Gallo A."/>
            <person name="Gournas C."/>
            <person name="Habgood R."/>
            <person name="Hainaut M."/>
            <person name="Harispe M.L."/>
            <person name="Henrissat B."/>
            <person name="Hilden K.S."/>
            <person name="Hope R."/>
            <person name="Hossain A."/>
            <person name="Karabika E."/>
            <person name="Karaffa L."/>
            <person name="Karanyi Z."/>
            <person name="Krasevec N."/>
            <person name="Kuo A."/>
            <person name="Kusch H."/>
            <person name="LaButti K."/>
            <person name="Lagendijk E.L."/>
            <person name="Lapidus A."/>
            <person name="Levasseur A."/>
            <person name="Lindquist E."/>
            <person name="Lipzen A."/>
            <person name="Logrieco A.F."/>
            <person name="MacCabe A."/>
            <person name="Maekelae M.R."/>
            <person name="Malavazi I."/>
            <person name="Melin P."/>
            <person name="Meyer V."/>
            <person name="Mielnichuk N."/>
            <person name="Miskei M."/>
            <person name="Molnar A.P."/>
            <person name="Mule G."/>
            <person name="Ngan C.Y."/>
            <person name="Orejas M."/>
            <person name="Orosz E."/>
            <person name="Ouedraogo J.P."/>
            <person name="Overkamp K.M."/>
            <person name="Park H.-S."/>
            <person name="Perrone G."/>
            <person name="Piumi F."/>
            <person name="Punt P.J."/>
            <person name="Ram A.F."/>
            <person name="Ramon A."/>
            <person name="Rauscher S."/>
            <person name="Record E."/>
            <person name="Riano-Pachon D.M."/>
            <person name="Robert V."/>
            <person name="Roehrig J."/>
            <person name="Ruller R."/>
            <person name="Salamov A."/>
            <person name="Salih N.S."/>
            <person name="Samson R.A."/>
            <person name="Sandor E."/>
            <person name="Sanguinetti M."/>
            <person name="Schuetze T."/>
            <person name="Sepcic K."/>
            <person name="Shelest E."/>
            <person name="Sherlock G."/>
            <person name="Sophianopoulou V."/>
            <person name="Squina F.M."/>
            <person name="Sun H."/>
            <person name="Susca A."/>
            <person name="Todd R.B."/>
            <person name="Tsang A."/>
            <person name="Unkles S.E."/>
            <person name="van de Wiele N."/>
            <person name="van Rossen-Uffink D."/>
            <person name="Oliveira J.V."/>
            <person name="Vesth T.C."/>
            <person name="Visser J."/>
            <person name="Yu J.-H."/>
            <person name="Zhou M."/>
            <person name="Andersen M.R."/>
            <person name="Archer D.B."/>
            <person name="Baker S.E."/>
            <person name="Benoit I."/>
            <person name="Brakhage A.A."/>
            <person name="Braus G.H."/>
            <person name="Fischer R."/>
            <person name="Frisvad J.C."/>
            <person name="Goldman G.H."/>
            <person name="Houbraken J."/>
            <person name="Oakley B."/>
            <person name="Pocsi I."/>
            <person name="Scazzocchio C."/>
            <person name="Seiboth B."/>
            <person name="vanKuyk P.A."/>
            <person name="Wortman J."/>
            <person name="Dyer P.S."/>
            <person name="Grigoriev I.V."/>
        </authorList>
    </citation>
    <scope>NUCLEOTIDE SEQUENCE [LARGE SCALE GENOMIC DNA]</scope>
    <source>
        <strain evidence="3">CBS 506.65</strain>
    </source>
</reference>